<dbReference type="GO" id="GO:0046872">
    <property type="term" value="F:metal ion binding"/>
    <property type="evidence" value="ECO:0007669"/>
    <property type="project" value="UniProtKB-KW"/>
</dbReference>
<dbReference type="PANTHER" id="PTHR43532:SF1">
    <property type="entry name" value="GLUCOSE-1-PHOSPHATE THYMIDYLYLTRANSFERASE 1"/>
    <property type="match status" value="1"/>
</dbReference>
<evidence type="ECO:0000259" key="10">
    <source>
        <dbReference type="Pfam" id="PF00483"/>
    </source>
</evidence>
<evidence type="ECO:0000256" key="2">
    <source>
        <dbReference type="ARBA" id="ARBA00010480"/>
    </source>
</evidence>
<proteinExistence type="inferred from homology"/>
<dbReference type="RefSeq" id="WP_169346181.1">
    <property type="nucleotide sequence ID" value="NZ_JABBJJ010000081.1"/>
</dbReference>
<dbReference type="InterPro" id="IPR029044">
    <property type="entry name" value="Nucleotide-diphossugar_trans"/>
</dbReference>
<dbReference type="InterPro" id="IPR005907">
    <property type="entry name" value="G1P_thy_trans_s"/>
</dbReference>
<reference evidence="11 12" key="1">
    <citation type="submission" date="2020-04" db="EMBL/GenBank/DDBJ databases">
        <title>Draft genome of Pyxidicoccus fallax type strain.</title>
        <authorList>
            <person name="Whitworth D.E."/>
        </authorList>
    </citation>
    <scope>NUCLEOTIDE SEQUENCE [LARGE SCALE GENOMIC DNA]</scope>
    <source>
        <strain evidence="11 12">DSM 14698</strain>
    </source>
</reference>
<dbReference type="InterPro" id="IPR005835">
    <property type="entry name" value="NTP_transferase_dom"/>
</dbReference>
<evidence type="ECO:0000256" key="5">
    <source>
        <dbReference type="ARBA" id="ARBA00022695"/>
    </source>
</evidence>
<organism evidence="11 12">
    <name type="scientific">Pyxidicoccus fallax</name>
    <dbReference type="NCBI Taxonomy" id="394095"/>
    <lineage>
        <taxon>Bacteria</taxon>
        <taxon>Pseudomonadati</taxon>
        <taxon>Myxococcota</taxon>
        <taxon>Myxococcia</taxon>
        <taxon>Myxococcales</taxon>
        <taxon>Cystobacterineae</taxon>
        <taxon>Myxococcaceae</taxon>
        <taxon>Pyxidicoccus</taxon>
    </lineage>
</organism>
<name>A0A848LEK2_9BACT</name>
<feature type="region of interest" description="Disordered" evidence="9">
    <location>
        <begin position="248"/>
        <end position="268"/>
    </location>
</feature>
<gene>
    <name evidence="11" type="ORF">HG543_18825</name>
</gene>
<sequence length="268" mass="29230">MWGIIPAAGIGSRIQPLAFSKELLPVGGRHDGKTERPRAVSEYLVDRMLHAGARKLCFVISPGKSDIIEYYRGRVGPAQVCYAVQEEPLGLCDSIFRALPFIPPDEEVVVGLPDTVWFPEDGLARLPGGGLSFLLFPVETPELFDAVVTDGDGEVVSVREIQVKQQGAASHWIWGAFKLTGAVLRELHALWLTREPRDPYLGTLVNAWMERGGRATAVRAGEAYMDVGTLHGYREAVQRLGVIEPASPRASSDLADTPDFSLEAQEPA</sequence>
<evidence type="ECO:0000256" key="1">
    <source>
        <dbReference type="ARBA" id="ARBA00001946"/>
    </source>
</evidence>
<evidence type="ECO:0000256" key="9">
    <source>
        <dbReference type="SAM" id="MobiDB-lite"/>
    </source>
</evidence>
<dbReference type="Proteomes" id="UP000518300">
    <property type="component" value="Unassembled WGS sequence"/>
</dbReference>
<evidence type="ECO:0000313" key="12">
    <source>
        <dbReference type="Proteomes" id="UP000518300"/>
    </source>
</evidence>
<dbReference type="Pfam" id="PF00483">
    <property type="entry name" value="NTP_transferase"/>
    <property type="match status" value="1"/>
</dbReference>
<keyword evidence="6" id="KW-0479">Metal-binding</keyword>
<dbReference type="SUPFAM" id="SSF53448">
    <property type="entry name" value="Nucleotide-diphospho-sugar transferases"/>
    <property type="match status" value="1"/>
</dbReference>
<dbReference type="PANTHER" id="PTHR43532">
    <property type="entry name" value="GLUCOSE-1-PHOSPHATE THYMIDYLYLTRANSFERASE"/>
    <property type="match status" value="1"/>
</dbReference>
<dbReference type="CDD" id="cd04181">
    <property type="entry name" value="NTP_transferase"/>
    <property type="match status" value="1"/>
</dbReference>
<comment type="similarity">
    <text evidence="2">Belongs to the glucose-1-phosphate thymidylyltransferase family.</text>
</comment>
<keyword evidence="7" id="KW-0460">Magnesium</keyword>
<evidence type="ECO:0000256" key="8">
    <source>
        <dbReference type="ARBA" id="ARBA00049336"/>
    </source>
</evidence>
<evidence type="ECO:0000256" key="7">
    <source>
        <dbReference type="ARBA" id="ARBA00022842"/>
    </source>
</evidence>
<dbReference type="EC" id="2.7.7.24" evidence="3"/>
<keyword evidence="4 11" id="KW-0808">Transferase</keyword>
<evidence type="ECO:0000256" key="6">
    <source>
        <dbReference type="ARBA" id="ARBA00022723"/>
    </source>
</evidence>
<protein>
    <recommendedName>
        <fullName evidence="3">glucose-1-phosphate thymidylyltransferase</fullName>
        <ecNumber evidence="3">2.7.7.24</ecNumber>
    </recommendedName>
</protein>
<keyword evidence="5" id="KW-0548">Nucleotidyltransferase</keyword>
<comment type="caution">
    <text evidence="11">The sequence shown here is derived from an EMBL/GenBank/DDBJ whole genome shotgun (WGS) entry which is preliminary data.</text>
</comment>
<evidence type="ECO:0000256" key="4">
    <source>
        <dbReference type="ARBA" id="ARBA00022679"/>
    </source>
</evidence>
<comment type="catalytic activity">
    <reaction evidence="8">
        <text>dTTP + alpha-D-glucose 1-phosphate + H(+) = dTDP-alpha-D-glucose + diphosphate</text>
        <dbReference type="Rhea" id="RHEA:15225"/>
        <dbReference type="ChEBI" id="CHEBI:15378"/>
        <dbReference type="ChEBI" id="CHEBI:33019"/>
        <dbReference type="ChEBI" id="CHEBI:37568"/>
        <dbReference type="ChEBI" id="CHEBI:57477"/>
        <dbReference type="ChEBI" id="CHEBI:58601"/>
        <dbReference type="EC" id="2.7.7.24"/>
    </reaction>
</comment>
<dbReference type="Gene3D" id="3.90.550.10">
    <property type="entry name" value="Spore Coat Polysaccharide Biosynthesis Protein SpsA, Chain A"/>
    <property type="match status" value="1"/>
</dbReference>
<comment type="cofactor">
    <cofactor evidence="1">
        <name>Mg(2+)</name>
        <dbReference type="ChEBI" id="CHEBI:18420"/>
    </cofactor>
</comment>
<evidence type="ECO:0000313" key="11">
    <source>
        <dbReference type="EMBL" id="NMO16896.1"/>
    </source>
</evidence>
<keyword evidence="12" id="KW-1185">Reference proteome</keyword>
<feature type="domain" description="Nucleotidyl transferase" evidence="10">
    <location>
        <begin position="3"/>
        <end position="238"/>
    </location>
</feature>
<dbReference type="AlphaFoldDB" id="A0A848LEK2"/>
<evidence type="ECO:0000256" key="3">
    <source>
        <dbReference type="ARBA" id="ARBA00012461"/>
    </source>
</evidence>
<dbReference type="EMBL" id="JABBJJ010000081">
    <property type="protein sequence ID" value="NMO16896.1"/>
    <property type="molecule type" value="Genomic_DNA"/>
</dbReference>
<dbReference type="GO" id="GO:0008879">
    <property type="term" value="F:glucose-1-phosphate thymidylyltransferase activity"/>
    <property type="evidence" value="ECO:0007669"/>
    <property type="project" value="UniProtKB-EC"/>
</dbReference>
<accession>A0A848LEK2</accession>